<dbReference type="InterPro" id="IPR000835">
    <property type="entry name" value="HTH_MarR-typ"/>
</dbReference>
<dbReference type="PANTHER" id="PTHR33164">
    <property type="entry name" value="TRANSCRIPTIONAL REGULATOR, MARR FAMILY"/>
    <property type="match status" value="1"/>
</dbReference>
<dbReference type="InterPro" id="IPR036390">
    <property type="entry name" value="WH_DNA-bd_sf"/>
</dbReference>
<gene>
    <name evidence="5" type="ORF">EA660_00100</name>
</gene>
<dbReference type="GO" id="GO:0003700">
    <property type="term" value="F:DNA-binding transcription factor activity"/>
    <property type="evidence" value="ECO:0007669"/>
    <property type="project" value="InterPro"/>
</dbReference>
<evidence type="ECO:0000259" key="4">
    <source>
        <dbReference type="PROSITE" id="PS50995"/>
    </source>
</evidence>
<name>A0A4Q8LG63_9GAMM</name>
<reference evidence="5 6" key="1">
    <citation type="submission" date="2019-02" db="EMBL/GenBank/DDBJ databases">
        <title>WGS of Pseudoxanthomonas species novum from clinical isolates.</title>
        <authorList>
            <person name="Bernier A.-M."/>
            <person name="Bernard K."/>
            <person name="Vachon A."/>
        </authorList>
    </citation>
    <scope>NUCLEOTIDE SEQUENCE [LARGE SCALE GENOMIC DNA]</scope>
    <source>
        <strain evidence="5 6">NML171200</strain>
    </source>
</reference>
<sequence>MNSPASICPPASGSSLGLLIRQTRDAIWQAMERELIAVGHDLTFSQFVTIKKLADGIASVTDLARAAEVHPGAMTRLLDRLEARGLVTRKADPGDRRALHIHLTEAGTAIWQDINLCGQRVLQIATRGMTEAESSELMRLLEQARDNLTSETD</sequence>
<dbReference type="PROSITE" id="PS50995">
    <property type="entry name" value="HTH_MARR_2"/>
    <property type="match status" value="1"/>
</dbReference>
<dbReference type="GO" id="GO:0006950">
    <property type="term" value="P:response to stress"/>
    <property type="evidence" value="ECO:0007669"/>
    <property type="project" value="TreeGrafter"/>
</dbReference>
<dbReference type="SMART" id="SM00347">
    <property type="entry name" value="HTH_MARR"/>
    <property type="match status" value="1"/>
</dbReference>
<dbReference type="Gene3D" id="1.10.10.10">
    <property type="entry name" value="Winged helix-like DNA-binding domain superfamily/Winged helix DNA-binding domain"/>
    <property type="match status" value="1"/>
</dbReference>
<dbReference type="Pfam" id="PF01047">
    <property type="entry name" value="MarR"/>
    <property type="match status" value="1"/>
</dbReference>
<dbReference type="AlphaFoldDB" id="A0A4Q8LG63"/>
<keyword evidence="3" id="KW-0804">Transcription</keyword>
<dbReference type="GO" id="GO:0003677">
    <property type="term" value="F:DNA binding"/>
    <property type="evidence" value="ECO:0007669"/>
    <property type="project" value="UniProtKB-KW"/>
</dbReference>
<dbReference type="PROSITE" id="PS01117">
    <property type="entry name" value="HTH_MARR_1"/>
    <property type="match status" value="1"/>
</dbReference>
<accession>A0A4Q8LG63</accession>
<keyword evidence="2" id="KW-0238">DNA-binding</keyword>
<proteinExistence type="predicted"/>
<dbReference type="EMBL" id="SHMC01000001">
    <property type="protein sequence ID" value="TAA28048.1"/>
    <property type="molecule type" value="Genomic_DNA"/>
</dbReference>
<dbReference type="PRINTS" id="PR00598">
    <property type="entry name" value="HTHMARR"/>
</dbReference>
<dbReference type="OrthoDB" id="32523at2"/>
<evidence type="ECO:0000256" key="2">
    <source>
        <dbReference type="ARBA" id="ARBA00023125"/>
    </source>
</evidence>
<protein>
    <submittedName>
        <fullName evidence="5">MarR family transcriptional regulator</fullName>
    </submittedName>
</protein>
<dbReference type="RefSeq" id="WP_130549634.1">
    <property type="nucleotide sequence ID" value="NZ_SHMC01000001.1"/>
</dbReference>
<organism evidence="5 6">
    <name type="scientific">Pseudoxanthomonas winnipegensis</name>
    <dbReference type="NCBI Taxonomy" id="2480810"/>
    <lineage>
        <taxon>Bacteria</taxon>
        <taxon>Pseudomonadati</taxon>
        <taxon>Pseudomonadota</taxon>
        <taxon>Gammaproteobacteria</taxon>
        <taxon>Lysobacterales</taxon>
        <taxon>Lysobacteraceae</taxon>
        <taxon>Pseudoxanthomonas</taxon>
    </lineage>
</organism>
<comment type="caution">
    <text evidence="5">The sequence shown here is derived from an EMBL/GenBank/DDBJ whole genome shotgun (WGS) entry which is preliminary data.</text>
</comment>
<feature type="domain" description="HTH marR-type" evidence="4">
    <location>
        <begin position="13"/>
        <end position="146"/>
    </location>
</feature>
<dbReference type="InterPro" id="IPR039422">
    <property type="entry name" value="MarR/SlyA-like"/>
</dbReference>
<dbReference type="Proteomes" id="UP000292627">
    <property type="component" value="Unassembled WGS sequence"/>
</dbReference>
<evidence type="ECO:0000256" key="3">
    <source>
        <dbReference type="ARBA" id="ARBA00023163"/>
    </source>
</evidence>
<dbReference type="InterPro" id="IPR036388">
    <property type="entry name" value="WH-like_DNA-bd_sf"/>
</dbReference>
<dbReference type="SUPFAM" id="SSF46785">
    <property type="entry name" value="Winged helix' DNA-binding domain"/>
    <property type="match status" value="1"/>
</dbReference>
<dbReference type="InterPro" id="IPR023187">
    <property type="entry name" value="Tscrpt_reg_MarR-type_CS"/>
</dbReference>
<keyword evidence="1" id="KW-0805">Transcription regulation</keyword>
<evidence type="ECO:0000313" key="6">
    <source>
        <dbReference type="Proteomes" id="UP000292627"/>
    </source>
</evidence>
<dbReference type="PANTHER" id="PTHR33164:SF64">
    <property type="entry name" value="TRANSCRIPTIONAL REGULATOR SLYA"/>
    <property type="match status" value="1"/>
</dbReference>
<evidence type="ECO:0000256" key="1">
    <source>
        <dbReference type="ARBA" id="ARBA00023015"/>
    </source>
</evidence>
<evidence type="ECO:0000313" key="5">
    <source>
        <dbReference type="EMBL" id="TAA28048.1"/>
    </source>
</evidence>